<feature type="transmembrane region" description="Helical" evidence="10">
    <location>
        <begin position="125"/>
        <end position="143"/>
    </location>
</feature>
<protein>
    <recommendedName>
        <fullName evidence="3 9">Flagellar biosynthetic protein FliR</fullName>
    </recommendedName>
</protein>
<dbReference type="GO" id="GO:0044780">
    <property type="term" value="P:bacterial-type flagellum assembly"/>
    <property type="evidence" value="ECO:0007669"/>
    <property type="project" value="UniProtKB-UniRule"/>
</dbReference>
<accession>A0A1G9C2J3</accession>
<evidence type="ECO:0000256" key="9">
    <source>
        <dbReference type="NCBIfam" id="TIGR01400"/>
    </source>
</evidence>
<evidence type="ECO:0000256" key="1">
    <source>
        <dbReference type="ARBA" id="ARBA00002578"/>
    </source>
</evidence>
<comment type="similarity">
    <text evidence="2 10">Belongs to the FliR/MopE/SpaR family.</text>
</comment>
<dbReference type="PANTHER" id="PTHR30065:SF1">
    <property type="entry name" value="SURFACE PRESENTATION OF ANTIGENS PROTEIN SPAR"/>
    <property type="match status" value="1"/>
</dbReference>
<evidence type="ECO:0000256" key="7">
    <source>
        <dbReference type="ARBA" id="ARBA00023136"/>
    </source>
</evidence>
<name>A0A1G9C2J3_9FIRM</name>
<dbReference type="EMBL" id="FNFP01000002">
    <property type="protein sequence ID" value="SDK45858.1"/>
    <property type="molecule type" value="Genomic_DNA"/>
</dbReference>
<evidence type="ECO:0000256" key="3">
    <source>
        <dbReference type="ARBA" id="ARBA00021717"/>
    </source>
</evidence>
<evidence type="ECO:0000256" key="10">
    <source>
        <dbReference type="RuleBase" id="RU362071"/>
    </source>
</evidence>
<keyword evidence="7 10" id="KW-0472">Membrane</keyword>
<sequence>MENIYTDILANINLFFLILVRVSGIFVIAPIFGRNNLPVIMKVGLSALISFILLPIISSDIGIHLQQNHFFELTLNITKEFLLGVTIGFICFLYFSALYLAGTIIDTQIGFAMVNVLDPQLNTQMPIMANYYNILVTLIFLILNGHHFIIRGLVYSYELLPIGFVFTISEGVIYKLIDMMMEIFVLAFQFSAPILATIFLANVLLGILARTMPQMNVFIVGLPLKIFVGILTILVTLQFLIPFSQRLFDKMFGGLYEILQLLSKG</sequence>
<evidence type="ECO:0000313" key="12">
    <source>
        <dbReference type="Proteomes" id="UP000198718"/>
    </source>
</evidence>
<keyword evidence="5 10" id="KW-0812">Transmembrane</keyword>
<keyword evidence="11" id="KW-0969">Cilium</keyword>
<comment type="subcellular location">
    <subcellularLocation>
        <location evidence="10">Cell membrane</location>
        <topology evidence="10">Multi-pass membrane protein</topology>
    </subcellularLocation>
    <subcellularLocation>
        <location evidence="10">Bacterial flagellum basal body</location>
    </subcellularLocation>
</comment>
<feature type="transmembrane region" description="Helical" evidence="10">
    <location>
        <begin position="183"/>
        <end position="205"/>
    </location>
</feature>
<keyword evidence="12" id="KW-1185">Reference proteome</keyword>
<keyword evidence="8 10" id="KW-0975">Bacterial flagellum</keyword>
<feature type="transmembrane region" description="Helical" evidence="10">
    <location>
        <begin position="81"/>
        <end position="105"/>
    </location>
</feature>
<dbReference type="InterPro" id="IPR002010">
    <property type="entry name" value="T3SS_IM_R"/>
</dbReference>
<dbReference type="PRINTS" id="PR00953">
    <property type="entry name" value="TYPE3IMRPROT"/>
</dbReference>
<organism evidence="11 12">
    <name type="scientific">Natronincola ferrireducens</name>
    <dbReference type="NCBI Taxonomy" id="393762"/>
    <lineage>
        <taxon>Bacteria</taxon>
        <taxon>Bacillati</taxon>
        <taxon>Bacillota</taxon>
        <taxon>Clostridia</taxon>
        <taxon>Peptostreptococcales</taxon>
        <taxon>Natronincolaceae</taxon>
        <taxon>Natronincola</taxon>
    </lineage>
</organism>
<dbReference type="NCBIfam" id="TIGR01400">
    <property type="entry name" value="fliR"/>
    <property type="match status" value="1"/>
</dbReference>
<feature type="transmembrane region" description="Helical" evidence="10">
    <location>
        <begin position="155"/>
        <end position="177"/>
    </location>
</feature>
<keyword evidence="11" id="KW-0282">Flagellum</keyword>
<keyword evidence="11" id="KW-0966">Cell projection</keyword>
<evidence type="ECO:0000256" key="6">
    <source>
        <dbReference type="ARBA" id="ARBA00022989"/>
    </source>
</evidence>
<feature type="transmembrane region" description="Helical" evidence="10">
    <location>
        <begin position="12"/>
        <end position="33"/>
    </location>
</feature>
<evidence type="ECO:0000256" key="8">
    <source>
        <dbReference type="ARBA" id="ARBA00023143"/>
    </source>
</evidence>
<dbReference type="GO" id="GO:0005886">
    <property type="term" value="C:plasma membrane"/>
    <property type="evidence" value="ECO:0007669"/>
    <property type="project" value="UniProtKB-SubCell"/>
</dbReference>
<proteinExistence type="inferred from homology"/>
<dbReference type="GO" id="GO:0009425">
    <property type="term" value="C:bacterial-type flagellum basal body"/>
    <property type="evidence" value="ECO:0007669"/>
    <property type="project" value="UniProtKB-SubCell"/>
</dbReference>
<evidence type="ECO:0000256" key="4">
    <source>
        <dbReference type="ARBA" id="ARBA00022475"/>
    </source>
</evidence>
<keyword evidence="4 10" id="KW-1003">Cell membrane</keyword>
<evidence type="ECO:0000256" key="2">
    <source>
        <dbReference type="ARBA" id="ARBA00009772"/>
    </source>
</evidence>
<comment type="function">
    <text evidence="1 10">Role in flagellar biosynthesis.</text>
</comment>
<evidence type="ECO:0000313" key="11">
    <source>
        <dbReference type="EMBL" id="SDK45858.1"/>
    </source>
</evidence>
<dbReference type="GO" id="GO:0006605">
    <property type="term" value="P:protein targeting"/>
    <property type="evidence" value="ECO:0007669"/>
    <property type="project" value="UniProtKB-UniRule"/>
</dbReference>
<dbReference type="PANTHER" id="PTHR30065">
    <property type="entry name" value="FLAGELLAR BIOSYNTHETIC PROTEIN FLIR"/>
    <property type="match status" value="1"/>
</dbReference>
<feature type="transmembrane region" description="Helical" evidence="10">
    <location>
        <begin position="217"/>
        <end position="241"/>
    </location>
</feature>
<dbReference type="InterPro" id="IPR006303">
    <property type="entry name" value="FliR"/>
</dbReference>
<dbReference type="STRING" id="393762.SAMN05660472_01342"/>
<keyword evidence="6 10" id="KW-1133">Transmembrane helix</keyword>
<dbReference type="AlphaFoldDB" id="A0A1G9C2J3"/>
<dbReference type="Proteomes" id="UP000198718">
    <property type="component" value="Unassembled WGS sequence"/>
</dbReference>
<feature type="transmembrane region" description="Helical" evidence="10">
    <location>
        <begin position="39"/>
        <end position="61"/>
    </location>
</feature>
<dbReference type="RefSeq" id="WP_090552390.1">
    <property type="nucleotide sequence ID" value="NZ_FNFP01000002.1"/>
</dbReference>
<dbReference type="OrthoDB" id="9807748at2"/>
<evidence type="ECO:0000256" key="5">
    <source>
        <dbReference type="ARBA" id="ARBA00022692"/>
    </source>
</evidence>
<dbReference type="Pfam" id="PF01311">
    <property type="entry name" value="Bac_export_1"/>
    <property type="match status" value="1"/>
</dbReference>
<gene>
    <name evidence="11" type="ORF">SAMN05660472_01342</name>
</gene>
<reference evidence="11 12" key="1">
    <citation type="submission" date="2016-10" db="EMBL/GenBank/DDBJ databases">
        <authorList>
            <person name="de Groot N.N."/>
        </authorList>
    </citation>
    <scope>NUCLEOTIDE SEQUENCE [LARGE SCALE GENOMIC DNA]</scope>
    <source>
        <strain evidence="11 12">DSM 18346</strain>
    </source>
</reference>